<keyword evidence="6" id="KW-0045">Antibiotic biosynthesis</keyword>
<keyword evidence="9" id="KW-1185">Reference proteome</keyword>
<dbReference type="Pfam" id="PF02668">
    <property type="entry name" value="TauD"/>
    <property type="match status" value="1"/>
</dbReference>
<accession>A0ABY5Z7V8</accession>
<evidence type="ECO:0000313" key="9">
    <source>
        <dbReference type="Proteomes" id="UP001058271"/>
    </source>
</evidence>
<comment type="cofactor">
    <cofactor evidence="1">
        <name>Fe(2+)</name>
        <dbReference type="ChEBI" id="CHEBI:29033"/>
    </cofactor>
</comment>
<organism evidence="8 9">
    <name type="scientific">Dactylosporangium roseum</name>
    <dbReference type="NCBI Taxonomy" id="47989"/>
    <lineage>
        <taxon>Bacteria</taxon>
        <taxon>Bacillati</taxon>
        <taxon>Actinomycetota</taxon>
        <taxon>Actinomycetes</taxon>
        <taxon>Micromonosporales</taxon>
        <taxon>Micromonosporaceae</taxon>
        <taxon>Dactylosporangium</taxon>
    </lineage>
</organism>
<dbReference type="InterPro" id="IPR042098">
    <property type="entry name" value="TauD-like_sf"/>
</dbReference>
<dbReference type="InterPro" id="IPR050411">
    <property type="entry name" value="AlphaKG_dependent_hydroxylases"/>
</dbReference>
<dbReference type="GO" id="GO:0051213">
    <property type="term" value="F:dioxygenase activity"/>
    <property type="evidence" value="ECO:0007669"/>
    <property type="project" value="UniProtKB-KW"/>
</dbReference>
<keyword evidence="3" id="KW-0479">Metal-binding</keyword>
<sequence>MVAPATLCIDADELKSVEWTIEHLADEFDTVESEPFLRAVTLASHELPARIRAELLDFKMLEPNGALLIQGLPVDDAAIGPTPFGRGQLVDEKATLWHDIAFFLFASCLGDPIGWETYQQGRLLQHVAPRPGHESDQTSTGSVTKLEWHTEEAYHPFRPEYLGLMCLRNPDNVATTLTQMADLRLSAEDLALLRQKRFVIRPDEAHILRRDEVPGLTDRMTSFDRIDRMIEAPEPVALVFGAEDRPYLRVDPYYMDLPEQDEFAAAFTRLCAEIETHLQDVALQPGEILFLDNWRTVHGRKAFRARYDGRDRWLKRLSLTRDLRKSRSMRASVNGRSIG</sequence>
<comment type="similarity">
    <text evidence="2">Belongs to the clavaminate synthase family.</text>
</comment>
<protein>
    <submittedName>
        <fullName evidence="8">TauD/TfdA family dioxygenase</fullName>
    </submittedName>
</protein>
<evidence type="ECO:0000256" key="1">
    <source>
        <dbReference type="ARBA" id="ARBA00001954"/>
    </source>
</evidence>
<evidence type="ECO:0000256" key="5">
    <source>
        <dbReference type="ARBA" id="ARBA00023004"/>
    </source>
</evidence>
<keyword evidence="4" id="KW-0560">Oxidoreductase</keyword>
<dbReference type="NCBIfam" id="NF041363">
    <property type="entry name" value="GntD_guanitoxin"/>
    <property type="match status" value="1"/>
</dbReference>
<feature type="domain" description="TauD/TfdA-like" evidence="7">
    <location>
        <begin position="134"/>
        <end position="317"/>
    </location>
</feature>
<keyword evidence="8" id="KW-0223">Dioxygenase</keyword>
<dbReference type="PANTHER" id="PTHR10696:SF56">
    <property type="entry name" value="TAUD_TFDA-LIKE DOMAIN-CONTAINING PROTEIN"/>
    <property type="match status" value="1"/>
</dbReference>
<dbReference type="Proteomes" id="UP001058271">
    <property type="component" value="Chromosome"/>
</dbReference>
<dbReference type="RefSeq" id="WP_260727092.1">
    <property type="nucleotide sequence ID" value="NZ_BAAABS010000033.1"/>
</dbReference>
<name>A0ABY5Z7V8_9ACTN</name>
<dbReference type="EMBL" id="CP073721">
    <property type="protein sequence ID" value="UWZ37729.1"/>
    <property type="molecule type" value="Genomic_DNA"/>
</dbReference>
<evidence type="ECO:0000256" key="3">
    <source>
        <dbReference type="ARBA" id="ARBA00022723"/>
    </source>
</evidence>
<evidence type="ECO:0000259" key="7">
    <source>
        <dbReference type="Pfam" id="PF02668"/>
    </source>
</evidence>
<dbReference type="Gene3D" id="3.60.130.10">
    <property type="entry name" value="Clavaminate synthase-like"/>
    <property type="match status" value="1"/>
</dbReference>
<keyword evidence="5" id="KW-0408">Iron</keyword>
<proteinExistence type="inferred from homology"/>
<dbReference type="SUPFAM" id="SSF51197">
    <property type="entry name" value="Clavaminate synthase-like"/>
    <property type="match status" value="1"/>
</dbReference>
<dbReference type="InterPro" id="IPR053447">
    <property type="entry name" value="Alpha-KG_dependent_hydroxylase"/>
</dbReference>
<dbReference type="InterPro" id="IPR014503">
    <property type="entry name" value="Clavaminate_syn-like"/>
</dbReference>
<evidence type="ECO:0000256" key="6">
    <source>
        <dbReference type="ARBA" id="ARBA00023194"/>
    </source>
</evidence>
<reference evidence="8" key="1">
    <citation type="submission" date="2021-04" db="EMBL/GenBank/DDBJ databases">
        <title>Biosynthetic gene clusters of Dactylosporangioum roseum.</title>
        <authorList>
            <person name="Hartkoorn R.C."/>
            <person name="Beaudoing E."/>
            <person name="Hot D."/>
            <person name="Moureu S."/>
        </authorList>
    </citation>
    <scope>NUCLEOTIDE SEQUENCE</scope>
    <source>
        <strain evidence="8">NRRL B-16295</strain>
    </source>
</reference>
<evidence type="ECO:0000256" key="2">
    <source>
        <dbReference type="ARBA" id="ARBA00008425"/>
    </source>
</evidence>
<dbReference type="PIRSF" id="PIRSF019543">
    <property type="entry name" value="Clavaminate_syn"/>
    <property type="match status" value="1"/>
</dbReference>
<gene>
    <name evidence="8" type="ORF">Drose_05520</name>
</gene>
<dbReference type="InterPro" id="IPR003819">
    <property type="entry name" value="TauD/TfdA-like"/>
</dbReference>
<evidence type="ECO:0000313" key="8">
    <source>
        <dbReference type="EMBL" id="UWZ37729.1"/>
    </source>
</evidence>
<dbReference type="PANTHER" id="PTHR10696">
    <property type="entry name" value="GAMMA-BUTYROBETAINE HYDROXYLASE-RELATED"/>
    <property type="match status" value="1"/>
</dbReference>
<evidence type="ECO:0000256" key="4">
    <source>
        <dbReference type="ARBA" id="ARBA00023002"/>
    </source>
</evidence>